<dbReference type="SFLD" id="SFLDS00029">
    <property type="entry name" value="Radical_SAM"/>
    <property type="match status" value="1"/>
</dbReference>
<evidence type="ECO:0000313" key="9">
    <source>
        <dbReference type="Proteomes" id="UP000291213"/>
    </source>
</evidence>
<dbReference type="AlphaFoldDB" id="A0A401HAQ4"/>
<dbReference type="CDD" id="cd01335">
    <property type="entry name" value="Radical_SAM"/>
    <property type="match status" value="1"/>
</dbReference>
<comment type="cofactor">
    <cofactor evidence="6">
        <name>[4Fe-4S] cluster</name>
        <dbReference type="ChEBI" id="CHEBI:49883"/>
    </cofactor>
    <text evidence="6">Binds 1 [4Fe-4S] cluster. The cluster is coordinated with 3 cysteines and an exchangeable S-adenosyl-L-methionine.</text>
</comment>
<dbReference type="Pfam" id="PF04055">
    <property type="entry name" value="Radical_SAM"/>
    <property type="match status" value="1"/>
</dbReference>
<dbReference type="EMBL" id="BDMD01000075">
    <property type="protein sequence ID" value="GBF09545.1"/>
    <property type="molecule type" value="Genomic_DNA"/>
</dbReference>
<feature type="binding site" evidence="6">
    <location>
        <position position="96"/>
    </location>
    <ligand>
        <name>[4Fe-4S] cluster</name>
        <dbReference type="ChEBI" id="CHEBI:49883"/>
        <note>4Fe-4S-S-AdoMet</note>
    </ligand>
</feature>
<dbReference type="GO" id="GO:0003824">
    <property type="term" value="F:catalytic activity"/>
    <property type="evidence" value="ECO:0007669"/>
    <property type="project" value="InterPro"/>
</dbReference>
<reference evidence="8 9" key="1">
    <citation type="submission" date="2017-02" db="EMBL/GenBank/DDBJ databases">
        <title>isolation and characterization of a novel temperate virus Aeropyrum globular virus 1 infecting hyperthermophilic archaeon Aeropyrum.</title>
        <authorList>
            <person name="Yumiya M."/>
            <person name="Yoshida T."/>
            <person name="Sako Y."/>
        </authorList>
    </citation>
    <scope>NUCLEOTIDE SEQUENCE [LARGE SCALE GENOMIC DNA]</scope>
    <source>
        <strain evidence="8 9">YK1-12-2013</strain>
    </source>
</reference>
<keyword evidence="3 6" id="KW-0479">Metal-binding</keyword>
<evidence type="ECO:0000313" key="8">
    <source>
        <dbReference type="EMBL" id="GBF09545.1"/>
    </source>
</evidence>
<accession>A0A401HAQ4</accession>
<dbReference type="InterPro" id="IPR013785">
    <property type="entry name" value="Aldolase_TIM"/>
</dbReference>
<dbReference type="InterPro" id="IPR007197">
    <property type="entry name" value="rSAM"/>
</dbReference>
<evidence type="ECO:0000256" key="3">
    <source>
        <dbReference type="ARBA" id="ARBA00022723"/>
    </source>
</evidence>
<dbReference type="InterPro" id="IPR016431">
    <property type="entry name" value="Pyrv-formate_lyase-activ_prd"/>
</dbReference>
<keyword evidence="5 6" id="KW-0411">Iron-sulfur</keyword>
<dbReference type="GO" id="GO:0046872">
    <property type="term" value="F:metal ion binding"/>
    <property type="evidence" value="ECO:0007669"/>
    <property type="project" value="UniProtKB-KW"/>
</dbReference>
<organism evidence="8 9">
    <name type="scientific">Aeropyrum pernix</name>
    <dbReference type="NCBI Taxonomy" id="56636"/>
    <lineage>
        <taxon>Archaea</taxon>
        <taxon>Thermoproteota</taxon>
        <taxon>Thermoprotei</taxon>
        <taxon>Desulfurococcales</taxon>
        <taxon>Desulfurococcaceae</taxon>
        <taxon>Aeropyrum</taxon>
    </lineage>
</organism>
<dbReference type="PIRSF" id="PIRSF004869">
    <property type="entry name" value="PflX_prd"/>
    <property type="match status" value="1"/>
</dbReference>
<feature type="binding site" evidence="6">
    <location>
        <position position="103"/>
    </location>
    <ligand>
        <name>[4Fe-4S] cluster</name>
        <dbReference type="ChEBI" id="CHEBI:49883"/>
        <note>4Fe-4S-S-AdoMet</note>
    </ligand>
</feature>
<comment type="caution">
    <text evidence="8">The sequence shown here is derived from an EMBL/GenBank/DDBJ whole genome shotgun (WGS) entry which is preliminary data.</text>
</comment>
<keyword evidence="1" id="KW-0004">4Fe-4S</keyword>
<dbReference type="InterPro" id="IPR058240">
    <property type="entry name" value="rSAM_sf"/>
</dbReference>
<sequence>MGSLRLTERPHVRKARLWVKLSDGKEGWVRCDLCQRRCVIAPGKYGACGVRKNIGGELYTLVYGLLSASNIDPIEKKPLLHFYPGSTVLSISTVGCNFFCQFCQNFEISQSRLEKGLYGVYRTPEEVVRLALVYGADGITYTYNEPTIFFETVYDVAKEAKKHGLFNTMVTNGYMTPEAVDELGSLIDAATVDFKGGGDPEFYRKIMFVPDPEPIYEAILAMKDKGWWIEITNLVVPILGDKPEYVRRMARWIVENLGPEVPFHLLRFHPDYKLRHIPHTPVKTLEKLARIAMEEGLKHVYIGNVWGHPLEDTYCPKCGYKVVDREGFAIVEWRLTSDFRCPRCGYKLNFRGEYTPRNINYPMPVM</sequence>
<evidence type="ECO:0000256" key="1">
    <source>
        <dbReference type="ARBA" id="ARBA00022485"/>
    </source>
</evidence>
<dbReference type="InterPro" id="IPR027596">
    <property type="entry name" value="AmmeMemoSam_rS"/>
</dbReference>
<name>A0A401HAQ4_AERPX</name>
<proteinExistence type="predicted"/>
<dbReference type="OrthoDB" id="5682at2157"/>
<dbReference type="PROSITE" id="PS51918">
    <property type="entry name" value="RADICAL_SAM"/>
    <property type="match status" value="1"/>
</dbReference>
<dbReference type="PANTHER" id="PTHR30352">
    <property type="entry name" value="PYRUVATE FORMATE-LYASE-ACTIVATING ENZYME"/>
    <property type="match status" value="1"/>
</dbReference>
<feature type="domain" description="Radical SAM core" evidence="7">
    <location>
        <begin position="81"/>
        <end position="308"/>
    </location>
</feature>
<protein>
    <submittedName>
        <fullName evidence="8">PflA homolog</fullName>
    </submittedName>
</protein>
<evidence type="ECO:0000256" key="2">
    <source>
        <dbReference type="ARBA" id="ARBA00022691"/>
    </source>
</evidence>
<evidence type="ECO:0000256" key="5">
    <source>
        <dbReference type="ARBA" id="ARBA00023014"/>
    </source>
</evidence>
<feature type="binding site" evidence="6">
    <location>
        <position position="100"/>
    </location>
    <ligand>
        <name>[4Fe-4S] cluster</name>
        <dbReference type="ChEBI" id="CHEBI:49883"/>
        <note>4Fe-4S-S-AdoMet</note>
    </ligand>
</feature>
<evidence type="ECO:0000256" key="6">
    <source>
        <dbReference type="PIRSR" id="PIRSR004869-50"/>
    </source>
</evidence>
<dbReference type="InterPro" id="IPR006638">
    <property type="entry name" value="Elp3/MiaA/NifB-like_rSAM"/>
</dbReference>
<gene>
    <name evidence="8" type="ORF">apy_12700</name>
</gene>
<dbReference type="Proteomes" id="UP000291213">
    <property type="component" value="Unassembled WGS sequence"/>
</dbReference>
<dbReference type="InterPro" id="IPR034457">
    <property type="entry name" value="Organic_radical-activating"/>
</dbReference>
<dbReference type="SMART" id="SM00729">
    <property type="entry name" value="Elp3"/>
    <property type="match status" value="1"/>
</dbReference>
<dbReference type="RefSeq" id="WP_131160508.1">
    <property type="nucleotide sequence ID" value="NZ_BDMD01000075.1"/>
</dbReference>
<evidence type="ECO:0000256" key="4">
    <source>
        <dbReference type="ARBA" id="ARBA00023004"/>
    </source>
</evidence>
<dbReference type="SUPFAM" id="SSF102114">
    <property type="entry name" value="Radical SAM enzymes"/>
    <property type="match status" value="1"/>
</dbReference>
<dbReference type="GO" id="GO:0051539">
    <property type="term" value="F:4 iron, 4 sulfur cluster binding"/>
    <property type="evidence" value="ECO:0007669"/>
    <property type="project" value="UniProtKB-KW"/>
</dbReference>
<dbReference type="Gene3D" id="3.20.20.70">
    <property type="entry name" value="Aldolase class I"/>
    <property type="match status" value="1"/>
</dbReference>
<dbReference type="NCBIfam" id="TIGR04337">
    <property type="entry name" value="AmmeMemoSam_rS"/>
    <property type="match status" value="1"/>
</dbReference>
<evidence type="ECO:0000259" key="7">
    <source>
        <dbReference type="PROSITE" id="PS51918"/>
    </source>
</evidence>
<dbReference type="SFLD" id="SFLDG01101">
    <property type="entry name" value="Uncharacterised_Radical_SAM_Su"/>
    <property type="match status" value="1"/>
</dbReference>
<keyword evidence="4 6" id="KW-0408">Iron</keyword>
<dbReference type="PANTHER" id="PTHR30352:SF5">
    <property type="entry name" value="PYRUVATE FORMATE-LYASE 1-ACTIVATING ENZYME"/>
    <property type="match status" value="1"/>
</dbReference>
<keyword evidence="2 6" id="KW-0949">S-adenosyl-L-methionine</keyword>